<dbReference type="PANTHER" id="PTHR24369:SF210">
    <property type="entry name" value="CHAOPTIN-RELATED"/>
    <property type="match status" value="1"/>
</dbReference>
<feature type="domain" description="Ig-like" evidence="12">
    <location>
        <begin position="436"/>
        <end position="522"/>
    </location>
</feature>
<gene>
    <name evidence="13" type="ORF">scyTo_0025319</name>
</gene>
<dbReference type="Gene3D" id="3.80.10.10">
    <property type="entry name" value="Ribonuclease Inhibitor"/>
    <property type="match status" value="1"/>
</dbReference>
<evidence type="ECO:0000313" key="14">
    <source>
        <dbReference type="Proteomes" id="UP000288216"/>
    </source>
</evidence>
<reference evidence="13 14" key="1">
    <citation type="journal article" date="2018" name="Nat. Ecol. Evol.">
        <title>Shark genomes provide insights into elasmobranch evolution and the origin of vertebrates.</title>
        <authorList>
            <person name="Hara Y"/>
            <person name="Yamaguchi K"/>
            <person name="Onimaru K"/>
            <person name="Kadota M"/>
            <person name="Koyanagi M"/>
            <person name="Keeley SD"/>
            <person name="Tatsumi K"/>
            <person name="Tanaka K"/>
            <person name="Motone F"/>
            <person name="Kageyama Y"/>
            <person name="Nozu R"/>
            <person name="Adachi N"/>
            <person name="Nishimura O"/>
            <person name="Nakagawa R"/>
            <person name="Tanegashima C"/>
            <person name="Kiyatake I"/>
            <person name="Matsumoto R"/>
            <person name="Murakumo K"/>
            <person name="Nishida K"/>
            <person name="Terakita A"/>
            <person name="Kuratani S"/>
            <person name="Sato K"/>
            <person name="Hyodo S Kuraku.S."/>
        </authorList>
    </citation>
    <scope>NUCLEOTIDE SEQUENCE [LARGE SCALE GENOMIC DNA]</scope>
</reference>
<evidence type="ECO:0000256" key="5">
    <source>
        <dbReference type="ARBA" id="ARBA00022737"/>
    </source>
</evidence>
<keyword evidence="2" id="KW-0433">Leucine-rich repeat</keyword>
<accession>A0A401QGY3</accession>
<dbReference type="GO" id="GO:0005886">
    <property type="term" value="C:plasma membrane"/>
    <property type="evidence" value="ECO:0007669"/>
    <property type="project" value="TreeGrafter"/>
</dbReference>
<dbReference type="OrthoDB" id="676979at2759"/>
<evidence type="ECO:0000256" key="2">
    <source>
        <dbReference type="ARBA" id="ARBA00022614"/>
    </source>
</evidence>
<dbReference type="Pfam" id="PF07679">
    <property type="entry name" value="I-set"/>
    <property type="match status" value="1"/>
</dbReference>
<evidence type="ECO:0000256" key="11">
    <source>
        <dbReference type="SAM" id="MobiDB-lite"/>
    </source>
</evidence>
<keyword evidence="14" id="KW-1185">Reference proteome</keyword>
<dbReference type="InterPro" id="IPR007110">
    <property type="entry name" value="Ig-like_dom"/>
</dbReference>
<evidence type="ECO:0000256" key="4">
    <source>
        <dbReference type="ARBA" id="ARBA00022729"/>
    </source>
</evidence>
<dbReference type="PROSITE" id="PS50835">
    <property type="entry name" value="IG_LIKE"/>
    <property type="match status" value="1"/>
</dbReference>
<dbReference type="InterPro" id="IPR000372">
    <property type="entry name" value="LRRNT"/>
</dbReference>
<keyword evidence="9" id="KW-0325">Glycoprotein</keyword>
<feature type="region of interest" description="Disordered" evidence="11">
    <location>
        <begin position="539"/>
        <end position="562"/>
    </location>
</feature>
<dbReference type="STRING" id="75743.A0A401QGY3"/>
<protein>
    <recommendedName>
        <fullName evidence="12">Ig-like domain-containing protein</fullName>
    </recommendedName>
</protein>
<keyword evidence="6" id="KW-1133">Transmembrane helix</keyword>
<evidence type="ECO:0000256" key="7">
    <source>
        <dbReference type="ARBA" id="ARBA00023136"/>
    </source>
</evidence>
<proteinExistence type="predicted"/>
<keyword evidence="10" id="KW-0393">Immunoglobulin domain</keyword>
<dbReference type="InterPro" id="IPR003599">
    <property type="entry name" value="Ig_sub"/>
</dbReference>
<dbReference type="Gene3D" id="2.60.40.10">
    <property type="entry name" value="Immunoglobulins"/>
    <property type="match status" value="1"/>
</dbReference>
<dbReference type="Pfam" id="PF13855">
    <property type="entry name" value="LRR_8"/>
    <property type="match status" value="3"/>
</dbReference>
<feature type="non-terminal residue" evidence="13">
    <location>
        <position position="562"/>
    </location>
</feature>
<evidence type="ECO:0000256" key="1">
    <source>
        <dbReference type="ARBA" id="ARBA00004479"/>
    </source>
</evidence>
<dbReference type="FunFam" id="3.80.10.10:FF:000014">
    <property type="entry name" value="Leucine-rich repeat and immunoglobulin-like domain-containing nogo receptor-interacting protein 1"/>
    <property type="match status" value="1"/>
</dbReference>
<evidence type="ECO:0000313" key="13">
    <source>
        <dbReference type="EMBL" id="GCB84644.1"/>
    </source>
</evidence>
<evidence type="ECO:0000256" key="8">
    <source>
        <dbReference type="ARBA" id="ARBA00023157"/>
    </source>
</evidence>
<dbReference type="Proteomes" id="UP000288216">
    <property type="component" value="Unassembled WGS sequence"/>
</dbReference>
<dbReference type="SUPFAM" id="SSF48726">
    <property type="entry name" value="Immunoglobulin"/>
    <property type="match status" value="1"/>
</dbReference>
<dbReference type="SUPFAM" id="SSF52058">
    <property type="entry name" value="L domain-like"/>
    <property type="match status" value="1"/>
</dbReference>
<organism evidence="13 14">
    <name type="scientific">Scyliorhinus torazame</name>
    <name type="common">Cloudy catshark</name>
    <name type="synonym">Catulus torazame</name>
    <dbReference type="NCBI Taxonomy" id="75743"/>
    <lineage>
        <taxon>Eukaryota</taxon>
        <taxon>Metazoa</taxon>
        <taxon>Chordata</taxon>
        <taxon>Craniata</taxon>
        <taxon>Vertebrata</taxon>
        <taxon>Chondrichthyes</taxon>
        <taxon>Elasmobranchii</taxon>
        <taxon>Galeomorphii</taxon>
        <taxon>Galeoidea</taxon>
        <taxon>Carcharhiniformes</taxon>
        <taxon>Scyliorhinidae</taxon>
        <taxon>Scyliorhinus</taxon>
    </lineage>
</organism>
<dbReference type="InterPro" id="IPR013783">
    <property type="entry name" value="Ig-like_fold"/>
</dbReference>
<evidence type="ECO:0000259" key="12">
    <source>
        <dbReference type="PROSITE" id="PS50835"/>
    </source>
</evidence>
<evidence type="ECO:0000256" key="6">
    <source>
        <dbReference type="ARBA" id="ARBA00022989"/>
    </source>
</evidence>
<keyword evidence="8" id="KW-1015">Disulfide bond</keyword>
<evidence type="ECO:0000256" key="10">
    <source>
        <dbReference type="ARBA" id="ARBA00023319"/>
    </source>
</evidence>
<dbReference type="AlphaFoldDB" id="A0A401QGY3"/>
<sequence>MGPLSHSLLSYIQMEEMSLCRNAQLYIKGVTCLSPSLVLILLAFPAGCTQGCPSSCDCRTSNGTVVCRGRELAAPPEGVPPETKALDLSGNLIAWVRPGQFSGLSKLEELDLSGNLISHLDAGALDGLPGLRGLRLRGNRLKTVWPGVFGATPGLAALDVRGNPLAVLLDETFGALPHLRRLELGEELVYVAPRAFVGLSGLQRLTLGMPRSSSLPTAALSRLGNLTALRFRGLDAAALRDNSFQRLPGLRVLEIERWPRLVTLTPDSLRDLNLTSLSITACNLTSVPYDSVRHMVYLQYFDLSHNPIAAIRGDSLGELVRLRELRLVGGKLSAIEPSAFRGLAHLRVLNVSGNRLQTLEESAFHPGGVLATLGLDANPLACDCRLSWIVARRAGLSFGQRQPVCDSPPPSRGRALGGFGATLPPGSFACSRARIPSKAVQLATVGEGETVSFRCRAEGDPTPAIRWSTPRGRTLSSGQPGRLRVRSDGALEIWYAQVLDSGAYQCTASNAAGSDATSALLRVRRFTANVTLGLSTRQPAVNASRGSRPPLGPALDEATLSV</sequence>
<dbReference type="SMART" id="SM00409">
    <property type="entry name" value="IG"/>
    <property type="match status" value="1"/>
</dbReference>
<dbReference type="InterPro" id="IPR003591">
    <property type="entry name" value="Leu-rich_rpt_typical-subtyp"/>
</dbReference>
<dbReference type="InterPro" id="IPR032675">
    <property type="entry name" value="LRR_dom_sf"/>
</dbReference>
<dbReference type="InterPro" id="IPR003598">
    <property type="entry name" value="Ig_sub2"/>
</dbReference>
<dbReference type="FunFam" id="2.60.40.10:FF:000076">
    <property type="entry name" value="Leucine-rich repeat and Ig domain-containing 4"/>
    <property type="match status" value="1"/>
</dbReference>
<dbReference type="EMBL" id="BFAA01084160">
    <property type="protein sequence ID" value="GCB84644.1"/>
    <property type="molecule type" value="Genomic_DNA"/>
</dbReference>
<dbReference type="InterPro" id="IPR050541">
    <property type="entry name" value="LRR_TM_domain-containing"/>
</dbReference>
<dbReference type="InterPro" id="IPR001611">
    <property type="entry name" value="Leu-rich_rpt"/>
</dbReference>
<dbReference type="InterPro" id="IPR013098">
    <property type="entry name" value="Ig_I-set"/>
</dbReference>
<dbReference type="SMART" id="SM00369">
    <property type="entry name" value="LRR_TYP"/>
    <property type="match status" value="7"/>
</dbReference>
<dbReference type="SMART" id="SM00408">
    <property type="entry name" value="IGc2"/>
    <property type="match status" value="1"/>
</dbReference>
<dbReference type="OMA" id="HTFRELG"/>
<keyword evidence="4" id="KW-0732">Signal</keyword>
<dbReference type="PROSITE" id="PS51450">
    <property type="entry name" value="LRR"/>
    <property type="match status" value="2"/>
</dbReference>
<evidence type="ECO:0000256" key="9">
    <source>
        <dbReference type="ARBA" id="ARBA00023180"/>
    </source>
</evidence>
<keyword evidence="7" id="KW-0472">Membrane</keyword>
<dbReference type="PANTHER" id="PTHR24369">
    <property type="entry name" value="ANTIGEN BSP, PUTATIVE-RELATED"/>
    <property type="match status" value="1"/>
</dbReference>
<keyword evidence="3" id="KW-0812">Transmembrane</keyword>
<comment type="caution">
    <text evidence="13">The sequence shown here is derived from an EMBL/GenBank/DDBJ whole genome shotgun (WGS) entry which is preliminary data.</text>
</comment>
<comment type="subcellular location">
    <subcellularLocation>
        <location evidence="1">Membrane</location>
        <topology evidence="1">Single-pass type I membrane protein</topology>
    </subcellularLocation>
</comment>
<name>A0A401QGY3_SCYTO</name>
<dbReference type="InterPro" id="IPR036179">
    <property type="entry name" value="Ig-like_dom_sf"/>
</dbReference>
<dbReference type="SMART" id="SM00013">
    <property type="entry name" value="LRRNT"/>
    <property type="match status" value="1"/>
</dbReference>
<evidence type="ECO:0000256" key="3">
    <source>
        <dbReference type="ARBA" id="ARBA00022692"/>
    </source>
</evidence>
<keyword evidence="5" id="KW-0677">Repeat</keyword>